<dbReference type="InterPro" id="IPR017020">
    <property type="entry name" value="UCP033725"/>
</dbReference>
<dbReference type="STRING" id="194197.BWD09_12730"/>
<dbReference type="Proteomes" id="UP000193118">
    <property type="component" value="Unassembled WGS sequence"/>
</dbReference>
<dbReference type="AlphaFoldDB" id="A0A1X3D1S8"/>
<protein>
    <submittedName>
        <fullName evidence="1">Uncharacterized protein</fullName>
    </submittedName>
</protein>
<comment type="caution">
    <text evidence="1">The sequence shown here is derived from an EMBL/GenBank/DDBJ whole genome shotgun (WGS) entry which is preliminary data.</text>
</comment>
<evidence type="ECO:0000313" key="2">
    <source>
        <dbReference type="Proteomes" id="UP000193118"/>
    </source>
</evidence>
<name>A0A1X3D1S8_9NEIS</name>
<sequence>MALRDAFYTIYKSKEYRVTRRNGLAHLISNDPNDLNNGFIERKPDESLNPRIFVKTVTPSEIGDIYEISTYALFQGFEFPIKYEENGEYILVSDYNPSVEKLNFIRVDKYEYEKTVKKEELDLIYEKKTLRPNFFK</sequence>
<evidence type="ECO:0000313" key="1">
    <source>
        <dbReference type="EMBL" id="OSI13726.1"/>
    </source>
</evidence>
<organism evidence="1 2">
    <name type="scientific">Neisseria dentiae</name>
    <dbReference type="NCBI Taxonomy" id="194197"/>
    <lineage>
        <taxon>Bacteria</taxon>
        <taxon>Pseudomonadati</taxon>
        <taxon>Pseudomonadota</taxon>
        <taxon>Betaproteobacteria</taxon>
        <taxon>Neisseriales</taxon>
        <taxon>Neisseriaceae</taxon>
        <taxon>Neisseria</taxon>
    </lineage>
</organism>
<proteinExistence type="predicted"/>
<reference evidence="2" key="1">
    <citation type="submission" date="2017-01" db="EMBL/GenBank/DDBJ databases">
        <authorList>
            <person name="Wolfgang W.J."/>
            <person name="Cole J."/>
            <person name="Wroblewski D."/>
            <person name="Mcginnis J."/>
            <person name="Musser K.A."/>
        </authorList>
    </citation>
    <scope>NUCLEOTIDE SEQUENCE [LARGE SCALE GENOMIC DNA]</scope>
    <source>
        <strain evidence="2">DSM 19151</strain>
    </source>
</reference>
<dbReference type="EMBL" id="MTBO01000062">
    <property type="protein sequence ID" value="OSI13726.1"/>
    <property type="molecule type" value="Genomic_DNA"/>
</dbReference>
<keyword evidence="2" id="KW-1185">Reference proteome</keyword>
<gene>
    <name evidence="1" type="ORF">BWD09_12730</name>
</gene>
<dbReference type="PIRSF" id="PIRSF033725">
    <property type="entry name" value="UCP033725"/>
    <property type="match status" value="1"/>
</dbReference>
<dbReference type="OrthoDB" id="2218409at2"/>
<accession>A0A1X3D1S8</accession>